<dbReference type="RefSeq" id="WP_099498643.1">
    <property type="nucleotide sequence ID" value="NZ_CP026652.1"/>
</dbReference>
<name>A0ABN5HWZ4_9ACTN</name>
<dbReference type="EMBL" id="CP026652">
    <property type="protein sequence ID" value="AVH55671.1"/>
    <property type="molecule type" value="Genomic_DNA"/>
</dbReference>
<evidence type="ECO:0008006" key="4">
    <source>
        <dbReference type="Google" id="ProtNLM"/>
    </source>
</evidence>
<organism evidence="2 3">
    <name type="scientific">Streptomyces dengpaensis</name>
    <dbReference type="NCBI Taxonomy" id="2049881"/>
    <lineage>
        <taxon>Bacteria</taxon>
        <taxon>Bacillati</taxon>
        <taxon>Actinomycetota</taxon>
        <taxon>Actinomycetes</taxon>
        <taxon>Kitasatosporales</taxon>
        <taxon>Streptomycetaceae</taxon>
        <taxon>Streptomyces</taxon>
    </lineage>
</organism>
<accession>A0ABN5HWZ4</accession>
<reference evidence="2 3" key="1">
    <citation type="submission" date="2018-02" db="EMBL/GenBank/DDBJ databases">
        <title>Complete genome sequence of Streptomyces dengpaensis, the producer of angucyclines.</title>
        <authorList>
            <person name="Yumei L."/>
        </authorList>
    </citation>
    <scope>NUCLEOTIDE SEQUENCE [LARGE SCALE GENOMIC DNA]</scope>
    <source>
        <strain evidence="2 3">XZHG99</strain>
    </source>
</reference>
<evidence type="ECO:0000313" key="2">
    <source>
        <dbReference type="EMBL" id="AVH55671.1"/>
    </source>
</evidence>
<evidence type="ECO:0000313" key="3">
    <source>
        <dbReference type="Proteomes" id="UP000238413"/>
    </source>
</evidence>
<feature type="chain" id="PRO_5047356022" description="SH3 domain-containing protein" evidence="1">
    <location>
        <begin position="34"/>
        <end position="122"/>
    </location>
</feature>
<proteinExistence type="predicted"/>
<protein>
    <recommendedName>
        <fullName evidence="4">SH3 domain-containing protein</fullName>
    </recommendedName>
</protein>
<evidence type="ECO:0000256" key="1">
    <source>
        <dbReference type="SAM" id="SignalP"/>
    </source>
</evidence>
<keyword evidence="3" id="KW-1185">Reference proteome</keyword>
<sequence>MITRHRAQRALAAASLGLTVAAGGLATATSAQAYDTSTTTISCSAVKVRKAPSKTSTVLGIGYRHDKVVYDQWVYKKSERTWYTRGTVTRKSDGKKIGRGYMIYNCANPYQTNPAPKPSIPK</sequence>
<dbReference type="Proteomes" id="UP000238413">
    <property type="component" value="Chromosome"/>
</dbReference>
<feature type="signal peptide" evidence="1">
    <location>
        <begin position="1"/>
        <end position="33"/>
    </location>
</feature>
<gene>
    <name evidence="2" type="ORF">C4B68_07610</name>
</gene>
<keyword evidence="1" id="KW-0732">Signal</keyword>